<dbReference type="SUPFAM" id="SSF53474">
    <property type="entry name" value="alpha/beta-Hydrolases"/>
    <property type="match status" value="1"/>
</dbReference>
<dbReference type="AlphaFoldDB" id="A0A9N9JF92"/>
<reference evidence="1" key="1">
    <citation type="submission" date="2021-06" db="EMBL/GenBank/DDBJ databases">
        <authorList>
            <person name="Kallberg Y."/>
            <person name="Tangrot J."/>
            <person name="Rosling A."/>
        </authorList>
    </citation>
    <scope>NUCLEOTIDE SEQUENCE</scope>
    <source>
        <strain evidence="1">IN212</strain>
    </source>
</reference>
<dbReference type="OrthoDB" id="426718at2759"/>
<name>A0A9N9JF92_9GLOM</name>
<dbReference type="Gene3D" id="3.40.50.1820">
    <property type="entry name" value="alpha/beta hydrolase"/>
    <property type="match status" value="1"/>
</dbReference>
<sequence>IFVRNVFKEIEEHKKKSESFDDINKFHEFLKKLDKNIIKTEGDSEDENEFKLEFTTEDENEFKLEFTTVSELNTNGNGSFCGMFWLIPHKSIVIVFKGTTPSNFSEWLVNSTFQCIDARLFLFGQIHKGFYKCLFPTNEKTAASAYANFTCERILKAVVIKAKEILNKNNHDGNK</sequence>
<organism evidence="1 2">
    <name type="scientific">Racocetra fulgida</name>
    <dbReference type="NCBI Taxonomy" id="60492"/>
    <lineage>
        <taxon>Eukaryota</taxon>
        <taxon>Fungi</taxon>
        <taxon>Fungi incertae sedis</taxon>
        <taxon>Mucoromycota</taxon>
        <taxon>Glomeromycotina</taxon>
        <taxon>Glomeromycetes</taxon>
        <taxon>Diversisporales</taxon>
        <taxon>Gigasporaceae</taxon>
        <taxon>Racocetra</taxon>
    </lineage>
</organism>
<evidence type="ECO:0000313" key="2">
    <source>
        <dbReference type="Proteomes" id="UP000789396"/>
    </source>
</evidence>
<protein>
    <submittedName>
        <fullName evidence="1">4143_t:CDS:1</fullName>
    </submittedName>
</protein>
<feature type="non-terminal residue" evidence="1">
    <location>
        <position position="1"/>
    </location>
</feature>
<comment type="caution">
    <text evidence="1">The sequence shown here is derived from an EMBL/GenBank/DDBJ whole genome shotgun (WGS) entry which is preliminary data.</text>
</comment>
<dbReference type="EMBL" id="CAJVPZ010049877">
    <property type="protein sequence ID" value="CAG8776631.1"/>
    <property type="molecule type" value="Genomic_DNA"/>
</dbReference>
<dbReference type="Proteomes" id="UP000789396">
    <property type="component" value="Unassembled WGS sequence"/>
</dbReference>
<dbReference type="InterPro" id="IPR029058">
    <property type="entry name" value="AB_hydrolase_fold"/>
</dbReference>
<accession>A0A9N9JF92</accession>
<feature type="non-terminal residue" evidence="1">
    <location>
        <position position="175"/>
    </location>
</feature>
<evidence type="ECO:0000313" key="1">
    <source>
        <dbReference type="EMBL" id="CAG8776631.1"/>
    </source>
</evidence>
<proteinExistence type="predicted"/>
<keyword evidence="2" id="KW-1185">Reference proteome</keyword>
<gene>
    <name evidence="1" type="ORF">RFULGI_LOCUS15475</name>
</gene>